<evidence type="ECO:0000313" key="9">
    <source>
        <dbReference type="EMBL" id="OHT47176.1"/>
    </source>
</evidence>
<evidence type="ECO:0000256" key="3">
    <source>
        <dbReference type="ARBA" id="ARBA00022692"/>
    </source>
</evidence>
<dbReference type="Proteomes" id="UP000198319">
    <property type="component" value="Unassembled WGS sequence"/>
</dbReference>
<reference evidence="10 12" key="3">
    <citation type="submission" date="2016-11" db="EMBL/GenBank/DDBJ databases">
        <title>Whole genomes of Flavobacteriaceae.</title>
        <authorList>
            <person name="Stine C."/>
            <person name="Li C."/>
            <person name="Tadesse D."/>
        </authorList>
    </citation>
    <scope>NUCLEOTIDE SEQUENCE [LARGE SCALE GENOMIC DNA]</scope>
    <source>
        <strain evidence="10 12">ATCC BAA-2541</strain>
    </source>
</reference>
<dbReference type="PANTHER" id="PTHR11403">
    <property type="entry name" value="CYTOCHROME C OXIDASE SUBUNIT III"/>
    <property type="match status" value="1"/>
</dbReference>
<comment type="similarity">
    <text evidence="2 6">Belongs to the cytochrome c oxidase subunit 3 family.</text>
</comment>
<comment type="subcellular location">
    <subcellularLocation>
        <location evidence="6">Cell membrane</location>
        <topology evidence="6">Multi-pass membrane protein</topology>
    </subcellularLocation>
    <subcellularLocation>
        <location evidence="1">Membrane</location>
        <topology evidence="1">Multi-pass membrane protein</topology>
    </subcellularLocation>
</comment>
<feature type="transmembrane region" description="Helical" evidence="7">
    <location>
        <begin position="180"/>
        <end position="198"/>
    </location>
</feature>
<dbReference type="SUPFAM" id="SSF81452">
    <property type="entry name" value="Cytochrome c oxidase subunit III-like"/>
    <property type="match status" value="1"/>
</dbReference>
<reference evidence="11" key="2">
    <citation type="submission" date="2016-09" db="EMBL/GenBank/DDBJ databases">
        <authorList>
            <person name="Chen S."/>
            <person name="Walker E."/>
        </authorList>
    </citation>
    <scope>NUCLEOTIDE SEQUENCE [LARGE SCALE GENOMIC DNA]</scope>
    <source>
        <strain evidence="11">MSU</strain>
    </source>
</reference>
<evidence type="ECO:0000256" key="2">
    <source>
        <dbReference type="ARBA" id="ARBA00010581"/>
    </source>
</evidence>
<dbReference type="Proteomes" id="UP000180252">
    <property type="component" value="Unassembled WGS sequence"/>
</dbReference>
<dbReference type="STRING" id="1278819.BHE19_20895"/>
<dbReference type="InterPro" id="IPR013833">
    <property type="entry name" value="Cyt_c_oxidase_su3_a-hlx"/>
</dbReference>
<dbReference type="Pfam" id="PF00510">
    <property type="entry name" value="COX3"/>
    <property type="match status" value="1"/>
</dbReference>
<keyword evidence="4 7" id="KW-1133">Transmembrane helix</keyword>
<keyword evidence="12" id="KW-1185">Reference proteome</keyword>
<feature type="transmembrane region" description="Helical" evidence="7">
    <location>
        <begin position="134"/>
        <end position="159"/>
    </location>
</feature>
<evidence type="ECO:0000256" key="7">
    <source>
        <dbReference type="SAM" id="Phobius"/>
    </source>
</evidence>
<feature type="domain" description="Heme-copper oxidase subunit III family profile" evidence="8">
    <location>
        <begin position="1"/>
        <end position="199"/>
    </location>
</feature>
<evidence type="ECO:0000256" key="5">
    <source>
        <dbReference type="ARBA" id="ARBA00023136"/>
    </source>
</evidence>
<accession>A0A1S1JDI0</accession>
<sequence>MEMTMTKTETAAEEKLRKAKSAKLILLFAMVSMTMMFAGLTSAFVVSKSRADWLKNFELPTAFYYSTAVILACSVTFYLAKKAIQKDNRSATTALLLGTLALGILFVVLQFAGFGQIVESGYYFTGEGSSITTTFLYVVTVTHLLHLAGGLISLLIIIYNHFKQKYNSTQTLGIELGAMYWHFLDLLWLYLFLFLYFFK</sequence>
<evidence type="ECO:0000256" key="6">
    <source>
        <dbReference type="RuleBase" id="RU003376"/>
    </source>
</evidence>
<evidence type="ECO:0000256" key="1">
    <source>
        <dbReference type="ARBA" id="ARBA00004141"/>
    </source>
</evidence>
<keyword evidence="5 7" id="KW-0472">Membrane</keyword>
<feature type="transmembrane region" description="Helical" evidence="7">
    <location>
        <begin position="92"/>
        <end position="114"/>
    </location>
</feature>
<dbReference type="RefSeq" id="WP_017497890.1">
    <property type="nucleotide sequence ID" value="NZ_CP166110.1"/>
</dbReference>
<evidence type="ECO:0000259" key="8">
    <source>
        <dbReference type="PROSITE" id="PS50253"/>
    </source>
</evidence>
<evidence type="ECO:0000313" key="10">
    <source>
        <dbReference type="EMBL" id="OXB19954.1"/>
    </source>
</evidence>
<gene>
    <name evidence="10" type="ORF">B0A71_11030</name>
    <name evidence="9" type="ORF">BHE19_20895</name>
</gene>
<name>A0A1S1JDI0_9FLAO</name>
<evidence type="ECO:0000256" key="4">
    <source>
        <dbReference type="ARBA" id="ARBA00022989"/>
    </source>
</evidence>
<protein>
    <submittedName>
        <fullName evidence="9">Cytochrome oxidase subunit III</fullName>
    </submittedName>
</protein>
<dbReference type="EMBL" id="MUHG01000017">
    <property type="protein sequence ID" value="OXB19954.1"/>
    <property type="molecule type" value="Genomic_DNA"/>
</dbReference>
<reference evidence="9" key="1">
    <citation type="submission" date="2016-09" db="EMBL/GenBank/DDBJ databases">
        <authorList>
            <person name="Capua I."/>
            <person name="De Benedictis P."/>
            <person name="Joannis T."/>
            <person name="Lombin L.H."/>
            <person name="Cattoli G."/>
        </authorList>
    </citation>
    <scope>NUCLEOTIDE SEQUENCE [LARGE SCALE GENOMIC DNA]</scope>
    <source>
        <strain evidence="9">MSU</strain>
    </source>
</reference>
<dbReference type="GO" id="GO:0005886">
    <property type="term" value="C:plasma membrane"/>
    <property type="evidence" value="ECO:0007669"/>
    <property type="project" value="UniProtKB-SubCell"/>
</dbReference>
<dbReference type="InterPro" id="IPR000298">
    <property type="entry name" value="Cyt_c_oxidase-like_su3"/>
</dbReference>
<dbReference type="EMBL" id="MIKE01000003">
    <property type="protein sequence ID" value="OHT47176.1"/>
    <property type="molecule type" value="Genomic_DNA"/>
</dbReference>
<keyword evidence="3 6" id="KW-0812">Transmembrane</keyword>
<comment type="caution">
    <text evidence="9">The sequence shown here is derived from an EMBL/GenBank/DDBJ whole genome shotgun (WGS) entry which is preliminary data.</text>
</comment>
<proteinExistence type="inferred from homology"/>
<dbReference type="GO" id="GO:0004129">
    <property type="term" value="F:cytochrome-c oxidase activity"/>
    <property type="evidence" value="ECO:0007669"/>
    <property type="project" value="InterPro"/>
</dbReference>
<evidence type="ECO:0000313" key="11">
    <source>
        <dbReference type="Proteomes" id="UP000180252"/>
    </source>
</evidence>
<feature type="transmembrane region" description="Helical" evidence="7">
    <location>
        <begin position="62"/>
        <end position="80"/>
    </location>
</feature>
<evidence type="ECO:0000313" key="12">
    <source>
        <dbReference type="Proteomes" id="UP000198319"/>
    </source>
</evidence>
<dbReference type="PROSITE" id="PS50253">
    <property type="entry name" value="COX3"/>
    <property type="match status" value="1"/>
</dbReference>
<dbReference type="InterPro" id="IPR035973">
    <property type="entry name" value="Cyt_c_oxidase_su3-like_sf"/>
</dbReference>
<dbReference type="InterPro" id="IPR024791">
    <property type="entry name" value="Cyt_c/ubiquinol_Oxase_su3"/>
</dbReference>
<dbReference type="GO" id="GO:0019646">
    <property type="term" value="P:aerobic electron transport chain"/>
    <property type="evidence" value="ECO:0007669"/>
    <property type="project" value="InterPro"/>
</dbReference>
<organism evidence="9 11">
    <name type="scientific">Flavobacterium tructae</name>
    <dbReference type="NCBI Taxonomy" id="1114873"/>
    <lineage>
        <taxon>Bacteria</taxon>
        <taxon>Pseudomonadati</taxon>
        <taxon>Bacteroidota</taxon>
        <taxon>Flavobacteriia</taxon>
        <taxon>Flavobacteriales</taxon>
        <taxon>Flavobacteriaceae</taxon>
        <taxon>Flavobacterium</taxon>
    </lineage>
</organism>
<dbReference type="AlphaFoldDB" id="A0A1S1JDI0"/>
<feature type="transmembrane region" description="Helical" evidence="7">
    <location>
        <begin position="24"/>
        <end position="46"/>
    </location>
</feature>
<dbReference type="Gene3D" id="1.20.120.80">
    <property type="entry name" value="Cytochrome c oxidase, subunit III, four-helix bundle"/>
    <property type="match status" value="1"/>
</dbReference>
<dbReference type="PANTHER" id="PTHR11403:SF10">
    <property type="entry name" value="CYTOCHROME C OXIDASE"/>
    <property type="match status" value="1"/>
</dbReference>